<evidence type="ECO:0000256" key="9">
    <source>
        <dbReference type="ARBA" id="ARBA00023136"/>
    </source>
</evidence>
<evidence type="ECO:0000256" key="8">
    <source>
        <dbReference type="ARBA" id="ARBA00022989"/>
    </source>
</evidence>
<evidence type="ECO:0000256" key="3">
    <source>
        <dbReference type="ARBA" id="ARBA00008295"/>
    </source>
</evidence>
<name>A0A4W5KF82_9TELE</name>
<evidence type="ECO:0000256" key="7">
    <source>
        <dbReference type="ARBA" id="ARBA00022949"/>
    </source>
</evidence>
<dbReference type="STRING" id="62062.ENSHHUP00000009150"/>
<keyword evidence="4" id="KW-0796">Tight junction</keyword>
<dbReference type="InterPro" id="IPR006187">
    <property type="entry name" value="Claudin"/>
</dbReference>
<dbReference type="GO" id="GO:0005198">
    <property type="term" value="F:structural molecule activity"/>
    <property type="evidence" value="ECO:0007669"/>
    <property type="project" value="InterPro"/>
</dbReference>
<accession>A0A4W5KF82</accession>
<dbReference type="GeneTree" id="ENSGT00940000166320"/>
<evidence type="ECO:0000256" key="1">
    <source>
        <dbReference type="ARBA" id="ARBA00004435"/>
    </source>
</evidence>
<dbReference type="Ensembl" id="ENSHHUT00000009430.1">
    <property type="protein sequence ID" value="ENSHHUP00000009150.1"/>
    <property type="gene ID" value="ENSHHUG00000005589.1"/>
</dbReference>
<comment type="similarity">
    <text evidence="3">Belongs to the claudin family.</text>
</comment>
<organism evidence="12 13">
    <name type="scientific">Hucho hucho</name>
    <name type="common">huchen</name>
    <dbReference type="NCBI Taxonomy" id="62062"/>
    <lineage>
        <taxon>Eukaryota</taxon>
        <taxon>Metazoa</taxon>
        <taxon>Chordata</taxon>
        <taxon>Craniata</taxon>
        <taxon>Vertebrata</taxon>
        <taxon>Euteleostomi</taxon>
        <taxon>Actinopterygii</taxon>
        <taxon>Neopterygii</taxon>
        <taxon>Teleostei</taxon>
        <taxon>Protacanthopterygii</taxon>
        <taxon>Salmoniformes</taxon>
        <taxon>Salmonidae</taxon>
        <taxon>Salmoninae</taxon>
        <taxon>Hucho</taxon>
    </lineage>
</organism>
<evidence type="ECO:0000256" key="2">
    <source>
        <dbReference type="ARBA" id="ARBA00004651"/>
    </source>
</evidence>
<keyword evidence="7" id="KW-0965">Cell junction</keyword>
<dbReference type="Proteomes" id="UP000314982">
    <property type="component" value="Unassembled WGS sequence"/>
</dbReference>
<evidence type="ECO:0000313" key="13">
    <source>
        <dbReference type="Proteomes" id="UP000314982"/>
    </source>
</evidence>
<evidence type="ECO:0000256" key="4">
    <source>
        <dbReference type="ARBA" id="ARBA00022427"/>
    </source>
</evidence>
<feature type="transmembrane region" description="Helical" evidence="11">
    <location>
        <begin position="197"/>
        <end position="218"/>
    </location>
</feature>
<feature type="transmembrane region" description="Helical" evidence="11">
    <location>
        <begin position="166"/>
        <end position="185"/>
    </location>
</feature>
<sequence>MGMDVVFTVAMVEVVGITLGVIGLILTIVICALPTWIETTFIATNFSNTEVFLHGLWTSCVTQGTGQTQCEVYNSMGYWEYDMKPARAMILTAIILGVLGVLFFIVGAKCTNCIKDETSPAKFIIIVGILFILAGILILIPVSLVARSIISDSSTRIAGNAELGNSLYLGWVAAALLLIGGFILCIKAEVFGWMMGIFGWIVSLLPCYISIVCLGQYPHVLFHRDIWMNLMTITSISSILGALGVMGSIFGTNCCNCIKSNRTRVKATFIIGTLFILAGILQLTSLFLVDHCLRSDVHLQLYPSVLFTQHNLVILAEVCRWSASMLLIGGTTLCCHIFKRNQPDSMTTQSTSRYLLCLQKHTYQPTYSMSSTAPDVTGRPKRSSRTSTTRATACSP</sequence>
<evidence type="ECO:0000256" key="10">
    <source>
        <dbReference type="SAM" id="MobiDB-lite"/>
    </source>
</evidence>
<keyword evidence="8 11" id="KW-1133">Transmembrane helix</keyword>
<dbReference type="InterPro" id="IPR004031">
    <property type="entry name" value="PMP22/EMP/MP20/Claudin"/>
</dbReference>
<dbReference type="PANTHER" id="PTHR12002">
    <property type="entry name" value="CLAUDIN"/>
    <property type="match status" value="1"/>
</dbReference>
<reference evidence="13" key="1">
    <citation type="submission" date="2018-06" db="EMBL/GenBank/DDBJ databases">
        <title>Genome assembly of Danube salmon.</title>
        <authorList>
            <person name="Macqueen D.J."/>
            <person name="Gundappa M.K."/>
        </authorList>
    </citation>
    <scope>NUCLEOTIDE SEQUENCE [LARGE SCALE GENOMIC DNA]</scope>
</reference>
<evidence type="ECO:0000313" key="12">
    <source>
        <dbReference type="Ensembl" id="ENSHHUP00000009150.1"/>
    </source>
</evidence>
<dbReference type="AlphaFoldDB" id="A0A4W5KF82"/>
<evidence type="ECO:0000256" key="11">
    <source>
        <dbReference type="SAM" id="Phobius"/>
    </source>
</evidence>
<reference evidence="12" key="2">
    <citation type="submission" date="2025-08" db="UniProtKB">
        <authorList>
            <consortium name="Ensembl"/>
        </authorList>
    </citation>
    <scope>IDENTIFICATION</scope>
</reference>
<proteinExistence type="inferred from homology"/>
<feature type="transmembrane region" description="Helical" evidence="11">
    <location>
        <begin position="267"/>
        <end position="289"/>
    </location>
</feature>
<feature type="transmembrane region" description="Helical" evidence="11">
    <location>
        <begin position="88"/>
        <end position="111"/>
    </location>
</feature>
<keyword evidence="6 11" id="KW-0812">Transmembrane</keyword>
<comment type="subcellular location">
    <subcellularLocation>
        <location evidence="1">Cell junction</location>
        <location evidence="1">Tight junction</location>
    </subcellularLocation>
    <subcellularLocation>
        <location evidence="2">Cell membrane</location>
        <topology evidence="2">Multi-pass membrane protein</topology>
    </subcellularLocation>
</comment>
<reference evidence="12" key="3">
    <citation type="submission" date="2025-09" db="UniProtKB">
        <authorList>
            <consortium name="Ensembl"/>
        </authorList>
    </citation>
    <scope>IDENTIFICATION</scope>
</reference>
<dbReference type="Gene3D" id="1.20.140.150">
    <property type="match status" value="2"/>
</dbReference>
<keyword evidence="5" id="KW-1003">Cell membrane</keyword>
<dbReference type="Pfam" id="PF00822">
    <property type="entry name" value="PMP22_Claudin"/>
    <property type="match status" value="1"/>
</dbReference>
<evidence type="ECO:0000256" key="5">
    <source>
        <dbReference type="ARBA" id="ARBA00022475"/>
    </source>
</evidence>
<feature type="region of interest" description="Disordered" evidence="10">
    <location>
        <begin position="368"/>
        <end position="396"/>
    </location>
</feature>
<evidence type="ECO:0000256" key="6">
    <source>
        <dbReference type="ARBA" id="ARBA00022692"/>
    </source>
</evidence>
<keyword evidence="13" id="KW-1185">Reference proteome</keyword>
<dbReference type="PROSITE" id="PS01346">
    <property type="entry name" value="CLAUDIN"/>
    <property type="match status" value="1"/>
</dbReference>
<protein>
    <submittedName>
        <fullName evidence="12">Claudin 3c</fullName>
    </submittedName>
</protein>
<dbReference type="GO" id="GO:0005923">
    <property type="term" value="C:bicellular tight junction"/>
    <property type="evidence" value="ECO:0007669"/>
    <property type="project" value="UniProtKB-SubCell"/>
</dbReference>
<feature type="transmembrane region" description="Helical" evidence="11">
    <location>
        <begin position="123"/>
        <end position="146"/>
    </location>
</feature>
<feature type="transmembrane region" description="Helical" evidence="11">
    <location>
        <begin position="12"/>
        <end position="37"/>
    </location>
</feature>
<keyword evidence="9 11" id="KW-0472">Membrane</keyword>
<dbReference type="GO" id="GO:0005886">
    <property type="term" value="C:plasma membrane"/>
    <property type="evidence" value="ECO:0007669"/>
    <property type="project" value="UniProtKB-SubCell"/>
</dbReference>
<dbReference type="PRINTS" id="PR01077">
    <property type="entry name" value="CLAUDIN"/>
</dbReference>
<feature type="transmembrane region" description="Helical" evidence="11">
    <location>
        <begin position="230"/>
        <end position="255"/>
    </location>
</feature>
<dbReference type="InterPro" id="IPR017974">
    <property type="entry name" value="Claudin_CS"/>
</dbReference>